<dbReference type="GO" id="GO:0043107">
    <property type="term" value="P:type IV pilus-dependent motility"/>
    <property type="evidence" value="ECO:0007669"/>
    <property type="project" value="InterPro"/>
</dbReference>
<evidence type="ECO:0008006" key="2">
    <source>
        <dbReference type="Google" id="ProtNLM"/>
    </source>
</evidence>
<reference evidence="1" key="1">
    <citation type="submission" date="2009-07" db="EMBL/GenBank/DDBJ databases">
        <title>Complete sequence of Geobacter sp. M21.</title>
        <authorList>
            <consortium name="US DOE Joint Genome Institute"/>
            <person name="Lucas S."/>
            <person name="Copeland A."/>
            <person name="Lapidus A."/>
            <person name="Glavina del Rio T."/>
            <person name="Dalin E."/>
            <person name="Tice H."/>
            <person name="Bruce D."/>
            <person name="Goodwin L."/>
            <person name="Pitluck S."/>
            <person name="Saunders E."/>
            <person name="Brettin T."/>
            <person name="Detter J.C."/>
            <person name="Han C."/>
            <person name="Larimer F."/>
            <person name="Land M."/>
            <person name="Hauser L."/>
            <person name="Kyrpides N."/>
            <person name="Ovchinnikova G."/>
            <person name="Lovley D."/>
        </authorList>
    </citation>
    <scope>NUCLEOTIDE SEQUENCE [LARGE SCALE GENOMIC DNA]</scope>
    <source>
        <strain evidence="1">M21</strain>
    </source>
</reference>
<dbReference type="Gene3D" id="3.30.70.60">
    <property type="match status" value="1"/>
</dbReference>
<organism evidence="1">
    <name type="scientific">Geobacter sp. (strain M21)</name>
    <dbReference type="NCBI Taxonomy" id="443144"/>
    <lineage>
        <taxon>Bacteria</taxon>
        <taxon>Pseudomonadati</taxon>
        <taxon>Thermodesulfobacteriota</taxon>
        <taxon>Desulfuromonadia</taxon>
        <taxon>Geobacterales</taxon>
        <taxon>Geobacteraceae</taxon>
        <taxon>Geobacter</taxon>
    </lineage>
</organism>
<dbReference type="STRING" id="443144.GM21_3001"/>
<dbReference type="EMBL" id="CP001661">
    <property type="protein sequence ID" value="ACT19030.1"/>
    <property type="molecule type" value="Genomic_DNA"/>
</dbReference>
<dbReference type="AlphaFoldDB" id="C6E2S0"/>
<evidence type="ECO:0000313" key="1">
    <source>
        <dbReference type="EMBL" id="ACT19030.1"/>
    </source>
</evidence>
<dbReference type="GO" id="GO:0043683">
    <property type="term" value="P:type IV pilus assembly"/>
    <property type="evidence" value="ECO:0007669"/>
    <property type="project" value="InterPro"/>
</dbReference>
<dbReference type="OrthoDB" id="5396539at2"/>
<accession>C6E2S0</accession>
<dbReference type="InterPro" id="IPR007445">
    <property type="entry name" value="PilO"/>
</dbReference>
<dbReference type="Pfam" id="PF04350">
    <property type="entry name" value="PilO"/>
    <property type="match status" value="1"/>
</dbReference>
<dbReference type="InterPro" id="IPR014717">
    <property type="entry name" value="Transl_elong_EF1B/ribsomal_bS6"/>
</dbReference>
<name>C6E2S0_GEOSM</name>
<dbReference type="HOGENOM" id="CLU_125907_0_0_7"/>
<dbReference type="KEGG" id="gem:GM21_3001"/>
<protein>
    <recommendedName>
        <fullName evidence="2">Pilus assembly protein PilO</fullName>
    </recommendedName>
</protein>
<proteinExistence type="predicted"/>
<sequence length="184" mass="20677">MNYQILRDIVAARGKLLAFLGFLLLLAVAAQLYLSYWQRPALEKAQVEWFSKRDAIARGEALGDAARYHNGMRDLEEFQKRLVPKERFPALMSQIYDTAKNNSLSLKGVSYKPAQIKGEKQIVTYGVSFTVSGRYASVKKFIADLLRYKELVTVDSISLGSQSATEETVNLKVQTTVYLKTEGA</sequence>
<gene>
    <name evidence="1" type="ordered locus">GM21_3001</name>
</gene>